<reference evidence="7 8" key="1">
    <citation type="submission" date="2006-07" db="EMBL/GenBank/DDBJ databases">
        <title>Annotation of the draft genome assembly of Chlorobium ferroxidans DSM 13031.</title>
        <authorList>
            <consortium name="US DOE Joint Genome Institute (JGI-ORNL)"/>
            <person name="Larimer F."/>
            <person name="Land M."/>
            <person name="Hauser L."/>
        </authorList>
    </citation>
    <scope>NUCLEOTIDE SEQUENCE [LARGE SCALE GENOMIC DNA]</scope>
    <source>
        <strain evidence="7 8">DSM 13031</strain>
    </source>
</reference>
<evidence type="ECO:0000256" key="2">
    <source>
        <dbReference type="ARBA" id="ARBA00022475"/>
    </source>
</evidence>
<dbReference type="GO" id="GO:0005886">
    <property type="term" value="C:plasma membrane"/>
    <property type="evidence" value="ECO:0007669"/>
    <property type="project" value="UniProtKB-SubCell"/>
</dbReference>
<evidence type="ECO:0000256" key="1">
    <source>
        <dbReference type="ARBA" id="ARBA00004236"/>
    </source>
</evidence>
<dbReference type="GO" id="GO:0015081">
    <property type="term" value="F:sodium ion transmembrane transporter activity"/>
    <property type="evidence" value="ECO:0007669"/>
    <property type="project" value="InterPro"/>
</dbReference>
<keyword evidence="5 6" id="KW-0472">Membrane</keyword>
<name>Q0YPI0_9CHLB</name>
<organism evidence="7 8">
    <name type="scientific">Chlorobium ferrooxidans DSM 13031</name>
    <dbReference type="NCBI Taxonomy" id="377431"/>
    <lineage>
        <taxon>Bacteria</taxon>
        <taxon>Pseudomonadati</taxon>
        <taxon>Chlorobiota</taxon>
        <taxon>Chlorobiia</taxon>
        <taxon>Chlorobiales</taxon>
        <taxon>Chlorobiaceae</taxon>
        <taxon>Chlorobium/Pelodictyon group</taxon>
        <taxon>Chlorobium</taxon>
    </lineage>
</organism>
<reference evidence="7 8" key="2">
    <citation type="submission" date="2006-07" db="EMBL/GenBank/DDBJ databases">
        <title>Sequencing of the draft genome and assembly of Chlorobium ferroxidans DSM 13031.</title>
        <authorList>
            <consortium name="US DOE Joint Genome Institute (JGI-PGF)"/>
            <person name="Copeland A."/>
            <person name="Lucas S."/>
            <person name="Lapidus A."/>
            <person name="Barry K."/>
            <person name="Glavina del Rio T."/>
            <person name="Dalin E."/>
            <person name="Tice H."/>
            <person name="Bruce D."/>
            <person name="Pitluck S."/>
            <person name="Richardson P."/>
        </authorList>
    </citation>
    <scope>NUCLEOTIDE SEQUENCE [LARGE SCALE GENOMIC DNA]</scope>
    <source>
        <strain evidence="7 8">DSM 13031</strain>
    </source>
</reference>
<comment type="caution">
    <text evidence="7">The sequence shown here is derived from an EMBL/GenBank/DDBJ whole genome shotgun (WGS) entry which is preliminary data.</text>
</comment>
<comment type="subcellular location">
    <subcellularLocation>
        <location evidence="1">Cell membrane</location>
    </subcellularLocation>
</comment>
<keyword evidence="8" id="KW-1185">Reference proteome</keyword>
<sequence>MTTVQQILPIDLSAITSGHLVMAVTGYSVVFLSLFLLALLFSVIPKVLSWNIRRTFDDEGDEAKKALAGNMIPGEVSAAISVAISLYLNELHDQDTAILTIKKVGKSYTPWNSKIYNVINFKGFQR</sequence>
<evidence type="ECO:0000313" key="8">
    <source>
        <dbReference type="Proteomes" id="UP000004162"/>
    </source>
</evidence>
<dbReference type="Proteomes" id="UP000004162">
    <property type="component" value="Unassembled WGS sequence"/>
</dbReference>
<feature type="transmembrane region" description="Helical" evidence="6">
    <location>
        <begin position="20"/>
        <end position="44"/>
    </location>
</feature>
<dbReference type="RefSeq" id="WP_006367191.1">
    <property type="nucleotide sequence ID" value="NZ_AASE01000027.1"/>
</dbReference>
<keyword evidence="2" id="KW-1003">Cell membrane</keyword>
<dbReference type="InterPro" id="IPR005899">
    <property type="entry name" value="Na_pump_deCOase"/>
</dbReference>
<evidence type="ECO:0000256" key="3">
    <source>
        <dbReference type="ARBA" id="ARBA00022692"/>
    </source>
</evidence>
<protein>
    <recommendedName>
        <fullName evidence="9">Sodium pump decarboxylase, gamma subunit</fullName>
    </recommendedName>
</protein>
<keyword evidence="3 6" id="KW-0812">Transmembrane</keyword>
<evidence type="ECO:0000313" key="7">
    <source>
        <dbReference type="EMBL" id="EAT58200.1"/>
    </source>
</evidence>
<dbReference type="GO" id="GO:0036376">
    <property type="term" value="P:sodium ion export across plasma membrane"/>
    <property type="evidence" value="ECO:0007669"/>
    <property type="project" value="InterPro"/>
</dbReference>
<gene>
    <name evidence="7" type="ORF">CferDRAFT_0186</name>
</gene>
<evidence type="ECO:0000256" key="5">
    <source>
        <dbReference type="ARBA" id="ARBA00023136"/>
    </source>
</evidence>
<evidence type="ECO:0008006" key="9">
    <source>
        <dbReference type="Google" id="ProtNLM"/>
    </source>
</evidence>
<evidence type="ECO:0000256" key="4">
    <source>
        <dbReference type="ARBA" id="ARBA00022989"/>
    </source>
</evidence>
<dbReference type="Pfam" id="PF04277">
    <property type="entry name" value="OAD_gamma"/>
    <property type="match status" value="1"/>
</dbReference>
<dbReference type="EMBL" id="AASE01000027">
    <property type="protein sequence ID" value="EAT58200.1"/>
    <property type="molecule type" value="Genomic_DNA"/>
</dbReference>
<accession>Q0YPI0</accession>
<keyword evidence="4 6" id="KW-1133">Transmembrane helix</keyword>
<dbReference type="AlphaFoldDB" id="Q0YPI0"/>
<evidence type="ECO:0000256" key="6">
    <source>
        <dbReference type="SAM" id="Phobius"/>
    </source>
</evidence>
<proteinExistence type="predicted"/>
<dbReference type="OrthoDB" id="1446022at2"/>